<reference evidence="3" key="1">
    <citation type="submission" date="2021-01" db="EMBL/GenBank/DDBJ databases">
        <authorList>
            <person name="Kaushik A."/>
        </authorList>
    </citation>
    <scope>NUCLEOTIDE SEQUENCE</scope>
    <source>
        <strain evidence="3">AG3-T5</strain>
    </source>
</reference>
<sequence>MVRWRMKEVITMLPSMIHLSLLLFATGLCIFLWDVHCGVAIPVMIITTIAAGTYFACTILPFLYDYCPYGTVLSWLVKQFKSIPSQLIRGDIPHDEVTARAIHWLIINCKTPQSVDVAYQMLAATDENLPADLLDTCDTWAVIKRQLEATHTLKQCEQSRTTV</sequence>
<evidence type="ECO:0000256" key="1">
    <source>
        <dbReference type="SAM" id="Phobius"/>
    </source>
</evidence>
<dbReference type="InterPro" id="IPR045338">
    <property type="entry name" value="DUF6535"/>
</dbReference>
<dbReference type="Pfam" id="PF20153">
    <property type="entry name" value="DUF6535"/>
    <property type="match status" value="1"/>
</dbReference>
<keyword evidence="1" id="KW-1133">Transmembrane helix</keyword>
<gene>
    <name evidence="3" type="ORF">RDB_LOCUS143095</name>
</gene>
<keyword evidence="1" id="KW-0472">Membrane</keyword>
<proteinExistence type="predicted"/>
<evidence type="ECO:0000259" key="2">
    <source>
        <dbReference type="Pfam" id="PF20153"/>
    </source>
</evidence>
<feature type="transmembrane region" description="Helical" evidence="1">
    <location>
        <begin position="12"/>
        <end position="33"/>
    </location>
</feature>
<organism evidence="3 4">
    <name type="scientific">Rhizoctonia solani</name>
    <dbReference type="NCBI Taxonomy" id="456999"/>
    <lineage>
        <taxon>Eukaryota</taxon>
        <taxon>Fungi</taxon>
        <taxon>Dikarya</taxon>
        <taxon>Basidiomycota</taxon>
        <taxon>Agaricomycotina</taxon>
        <taxon>Agaricomycetes</taxon>
        <taxon>Cantharellales</taxon>
        <taxon>Ceratobasidiaceae</taxon>
        <taxon>Rhizoctonia</taxon>
    </lineage>
</organism>
<name>A0A8H3BI11_9AGAM</name>
<evidence type="ECO:0000313" key="4">
    <source>
        <dbReference type="Proteomes" id="UP000663841"/>
    </source>
</evidence>
<dbReference type="Proteomes" id="UP000663841">
    <property type="component" value="Unassembled WGS sequence"/>
</dbReference>
<keyword evidence="1" id="KW-0812">Transmembrane</keyword>
<protein>
    <recommendedName>
        <fullName evidence="2">DUF6535 domain-containing protein</fullName>
    </recommendedName>
</protein>
<feature type="transmembrane region" description="Helical" evidence="1">
    <location>
        <begin position="39"/>
        <end position="64"/>
    </location>
</feature>
<evidence type="ECO:0000313" key="3">
    <source>
        <dbReference type="EMBL" id="CAE6457544.1"/>
    </source>
</evidence>
<accession>A0A8H3BI11</accession>
<comment type="caution">
    <text evidence="3">The sequence shown here is derived from an EMBL/GenBank/DDBJ whole genome shotgun (WGS) entry which is preliminary data.</text>
</comment>
<dbReference type="EMBL" id="CAJMWW010000209">
    <property type="protein sequence ID" value="CAE6457544.1"/>
    <property type="molecule type" value="Genomic_DNA"/>
</dbReference>
<feature type="domain" description="DUF6535" evidence="2">
    <location>
        <begin position="2"/>
        <end position="33"/>
    </location>
</feature>
<dbReference type="AlphaFoldDB" id="A0A8H3BI11"/>